<dbReference type="InterPro" id="IPR013367">
    <property type="entry name" value="Flagellar_put"/>
</dbReference>
<protein>
    <submittedName>
        <fullName evidence="1">Flagellar operon protein</fullName>
    </submittedName>
</protein>
<dbReference type="NCBIfam" id="TIGR02530">
    <property type="entry name" value="flg_new"/>
    <property type="match status" value="1"/>
</dbReference>
<accession>A0ABY1S746</accession>
<comment type="caution">
    <text evidence="1">The sequence shown here is derived from an EMBL/GenBank/DDBJ whole genome shotgun (WGS) entry which is preliminary data.</text>
</comment>
<evidence type="ECO:0000313" key="2">
    <source>
        <dbReference type="Proteomes" id="UP000196803"/>
    </source>
</evidence>
<dbReference type="EMBL" id="FXXC01000001">
    <property type="protein sequence ID" value="SMR92231.1"/>
    <property type="molecule type" value="Genomic_DNA"/>
</dbReference>
<dbReference type="RefSeq" id="WP_015908503.1">
    <property type="nucleotide sequence ID" value="NZ_FUZJ01000001.1"/>
</dbReference>
<reference evidence="1 2" key="1">
    <citation type="submission" date="2017-05" db="EMBL/GenBank/DDBJ databases">
        <authorList>
            <person name="Varghese N."/>
            <person name="Submissions S."/>
        </authorList>
    </citation>
    <scope>NUCLEOTIDE SEQUENCE [LARGE SCALE GENOMIC DNA]</scope>
    <source>
        <strain evidence="1 2">MACB1020</strain>
    </source>
</reference>
<evidence type="ECO:0000313" key="1">
    <source>
        <dbReference type="EMBL" id="SMR92231.1"/>
    </source>
</evidence>
<organism evidence="1 2">
    <name type="scientific">Caldicellulosiruptor bescii</name>
    <name type="common">Anaerocellum thermophilum</name>
    <dbReference type="NCBI Taxonomy" id="31899"/>
    <lineage>
        <taxon>Bacteria</taxon>
        <taxon>Bacillati</taxon>
        <taxon>Bacillota</taxon>
        <taxon>Bacillota incertae sedis</taxon>
        <taxon>Caldicellulosiruptorales</taxon>
        <taxon>Caldicellulosiruptoraceae</taxon>
        <taxon>Caldicellulosiruptor</taxon>
    </lineage>
</organism>
<keyword evidence="2" id="KW-1185">Reference proteome</keyword>
<keyword evidence="1" id="KW-0966">Cell projection</keyword>
<keyword evidence="1" id="KW-0969">Cilium</keyword>
<dbReference type="GeneID" id="31773514"/>
<gene>
    <name evidence="1" type="ORF">SAMN05216240_0892</name>
</gene>
<dbReference type="Proteomes" id="UP000196803">
    <property type="component" value="Unassembled WGS sequence"/>
</dbReference>
<dbReference type="Pfam" id="PF12611">
    <property type="entry name" value="Flagellar_put"/>
    <property type="match status" value="1"/>
</dbReference>
<proteinExistence type="predicted"/>
<keyword evidence="1" id="KW-0282">Flagellum</keyword>
<sequence>MTVNNNIKGITGGKLEGFVSTNPKKATESFASIFSQTLKISKHASERLKFQNINLDEVTLSKIEEAVKKAEQKGLKNDVLVLDGNKAYIVNIKNKVVVTVKDMSGLKDNIFTNIDGVLMI</sequence>
<name>A0ABY1S746_CALBS</name>